<keyword evidence="3" id="KW-1185">Reference proteome</keyword>
<protein>
    <submittedName>
        <fullName evidence="2">Uncharacterized protein</fullName>
    </submittedName>
</protein>
<keyword evidence="1" id="KW-0175">Coiled coil</keyword>
<organism evidence="2 3">
    <name type="scientific">Mycoplasmopsis maculosa</name>
    <dbReference type="NCBI Taxonomy" id="114885"/>
    <lineage>
        <taxon>Bacteria</taxon>
        <taxon>Bacillati</taxon>
        <taxon>Mycoplasmatota</taxon>
        <taxon>Mycoplasmoidales</taxon>
        <taxon>Metamycoplasmataceae</taxon>
        <taxon>Mycoplasmopsis</taxon>
    </lineage>
</organism>
<dbReference type="EMBL" id="LR215037">
    <property type="protein sequence ID" value="VEU75470.1"/>
    <property type="molecule type" value="Genomic_DNA"/>
</dbReference>
<dbReference type="OrthoDB" id="393315at2"/>
<dbReference type="Proteomes" id="UP000290243">
    <property type="component" value="Chromosome"/>
</dbReference>
<dbReference type="KEGG" id="mmau:NCTC10168_00392"/>
<dbReference type="AlphaFoldDB" id="A0A449B4F6"/>
<dbReference type="InterPro" id="IPR027417">
    <property type="entry name" value="P-loop_NTPase"/>
</dbReference>
<dbReference type="Gene3D" id="3.40.50.300">
    <property type="entry name" value="P-loop containing nucleotide triphosphate hydrolases"/>
    <property type="match status" value="1"/>
</dbReference>
<evidence type="ECO:0000313" key="3">
    <source>
        <dbReference type="Proteomes" id="UP000290243"/>
    </source>
</evidence>
<proteinExistence type="predicted"/>
<name>A0A449B4F6_9BACT</name>
<dbReference type="NCBIfam" id="NF045976">
    <property type="entry name" value="MAG1360_fam"/>
    <property type="match status" value="1"/>
</dbReference>
<evidence type="ECO:0000256" key="1">
    <source>
        <dbReference type="SAM" id="Coils"/>
    </source>
</evidence>
<feature type="coiled-coil region" evidence="1">
    <location>
        <begin position="718"/>
        <end position="745"/>
    </location>
</feature>
<evidence type="ECO:0000313" key="2">
    <source>
        <dbReference type="EMBL" id="VEU75470.1"/>
    </source>
</evidence>
<dbReference type="SUPFAM" id="SSF52540">
    <property type="entry name" value="P-loop containing nucleoside triphosphate hydrolases"/>
    <property type="match status" value="1"/>
</dbReference>
<gene>
    <name evidence="2" type="ORF">NCTC10168_00392</name>
</gene>
<reference evidence="2 3" key="1">
    <citation type="submission" date="2019-01" db="EMBL/GenBank/DDBJ databases">
        <authorList>
            <consortium name="Pathogen Informatics"/>
        </authorList>
    </citation>
    <scope>NUCLEOTIDE SEQUENCE [LARGE SCALE GENOMIC DNA]</scope>
    <source>
        <strain evidence="2 3">NCTC10168</strain>
    </source>
</reference>
<sequence length="799" mass="95341">MLKKNIVLSIENSYSKAFSNEPDLKIKSLKVFKNEKILLLVNDNNKEIFNGGFLNAIHKNANLSVSSFYDLEDNFKFLKGKKTLQNISYLNLSSFDDSDRLPLIEQINNIRKNYEIDDSQILKYFKIVANNTYIIKSKIYSLLISNSKKFLNTIQKVSADVKKMFFEINQSLKNSHFYNVLDISKKMREELQIMNSYFIKLVFELFKEFKSNFNILASLHDKNIGVQGQSNLIHLEQQYNFIKKIKDTSMMNIKKELIIRDAKKNINVLNNMLYELKNNTKQYLKSMIFSFKNNSKINFDLANRYQKNTENKNYLVKRSLVEKYIYKTLKSNFKWMQYLKYEELKSLKKNLIFEMKLFINNNLFSSNYSKNKFSIYRISQEIKNNFNLNLESYISSSKKNVDLFKENILENKTKIEKAKSNIYKVKDSVSFSLMFKNLLTKIERSKGISQFRINQIKNNYIDEVLKEKNKLKDYDLIIKKYKWIIKQVKMFLFGENYYKNGINKKTYIHDFYLKEANNEFLLMKDILASFIFLIKDFDALRQIVINKKHIEKNDIKKYLLILRFIDIFEESLIPTENLLKPFTEIDFINRNKLNLIKTLVKKPLLIVIEDDIRNNDLVDKHEFIKILNNLNKFNNSAFVFITNKKDILEKDKFDYVYIFNNNKESESGTYENIYKNIINKSYSEKFDIDNEENYPLYDEFKIHNDHYIISSFKYYKKVLNEAENIQKLQDDTEALQNELKTKIENVASPLLGLEEEIININNNDSIYSSNRLNEEYVEYFNENKININEEEIQTKEEAY</sequence>
<dbReference type="RefSeq" id="WP_129646589.1">
    <property type="nucleotide sequence ID" value="NZ_LR215037.1"/>
</dbReference>
<accession>A0A449B4F6</accession>